<dbReference type="Proteomes" id="UP000184233">
    <property type="component" value="Unassembled WGS sequence"/>
</dbReference>
<protein>
    <recommendedName>
        <fullName evidence="3">Secretion system C-terminal sorting domain-containing protein</fullName>
    </recommendedName>
</protein>
<dbReference type="Gene3D" id="2.120.10.10">
    <property type="match status" value="1"/>
</dbReference>
<dbReference type="InterPro" id="IPR026444">
    <property type="entry name" value="Secre_tail"/>
</dbReference>
<dbReference type="AlphaFoldDB" id="A0A1M3KZI7"/>
<dbReference type="EMBL" id="MKVH01000021">
    <property type="protein sequence ID" value="OJX57790.1"/>
    <property type="molecule type" value="Genomic_DNA"/>
</dbReference>
<proteinExistence type="predicted"/>
<evidence type="ECO:0008006" key="3">
    <source>
        <dbReference type="Google" id="ProtNLM"/>
    </source>
</evidence>
<dbReference type="CDD" id="cd15482">
    <property type="entry name" value="Sialidase_non-viral"/>
    <property type="match status" value="1"/>
</dbReference>
<gene>
    <name evidence="1" type="ORF">BGO89_07410</name>
</gene>
<reference evidence="1 2" key="1">
    <citation type="submission" date="2016-09" db="EMBL/GenBank/DDBJ databases">
        <title>Genome-resolved meta-omics ties microbial dynamics to process performance in biotechnology for thiocyanate degradation.</title>
        <authorList>
            <person name="Kantor R.S."/>
            <person name="Huddy R.J."/>
            <person name="Iyer R."/>
            <person name="Thomas B.C."/>
            <person name="Brown C.T."/>
            <person name="Anantharaman K."/>
            <person name="Tringe S."/>
            <person name="Hettich R.L."/>
            <person name="Harrison S.T."/>
            <person name="Banfield J.F."/>
        </authorList>
    </citation>
    <scope>NUCLEOTIDE SEQUENCE [LARGE SCALE GENOMIC DNA]</scope>
    <source>
        <strain evidence="1">59-99</strain>
    </source>
</reference>
<accession>A0A1M3KZI7</accession>
<dbReference type="InterPro" id="IPR036278">
    <property type="entry name" value="Sialidase_sf"/>
</dbReference>
<name>A0A1M3KZI7_9BACT</name>
<organism evidence="1 2">
    <name type="scientific">Candidatus Kapaibacterium thiocyanatum</name>
    <dbReference type="NCBI Taxonomy" id="1895771"/>
    <lineage>
        <taxon>Bacteria</taxon>
        <taxon>Pseudomonadati</taxon>
        <taxon>Candidatus Kapaibacteriota</taxon>
        <taxon>Candidatus Kapaibacteriia</taxon>
        <taxon>Candidatus Kapaibacteriales</taxon>
        <taxon>Candidatus Kapaibacteriaceae</taxon>
        <taxon>Candidatus Kapaibacterium</taxon>
    </lineage>
</organism>
<sequence length="659" mass="71468">MGATDAGAQQPLSVQAKTLPVPRQSVGTNGTVVLKTVPFQQSVERLPGTTSQITSPMSMPKVLAPVAQANVPGVQVGYTFYDFQTNGAMPNRISFYREGAESYAQMLWMASKDPSRDATSRAPGYNNGRGGHYIFMEVSDPDNPTLGLPEFKKIDQDRTGWPSLIQFKDGSAATPSHAPIKFWRNGAVGDDNFFPLDVTVDADSAFWPRAAIDGQENVHLIYNRRFTGSNANQVAYRRSTDAGDSWDQEMLLTGANAVNPPSGGTLRDGSGGDTYAIAARDNTVVVAYIDAGLNIISRKSTDNGQTWNDNRLVFTGQHTFIDSVETGNNEIRVWSDTVVGPTSHLDVMIDSEGRAHYIIGETLTYVIQTGPKEPSTSNPRSGTIYEVDDARLMAGLGLLYYREGDSTLTRMGAAGGAEPWNGQGVIISRRPYTGPSRYAQMGMDAEDNIYVTYAAPKNGDVVSMEVDTTTRTTVDVDTLTTVDGLYGHVYVTHKLKNYDTWSTPVNITPDGVNANFPTMCDVVNDRMYIGYSVNTLPGDRVTNVELAVDTAKVYFYPMKTSDLNVISSVQNERTFDAAITLSPNPANEVAHLSIRNVTNGAITVSVVTALGETIMQSMNPAGTGDWTVSIPTSTLATGTYYCLIEQNGVRTTRTLSVVR</sequence>
<dbReference type="NCBIfam" id="TIGR04183">
    <property type="entry name" value="Por_Secre_tail"/>
    <property type="match status" value="1"/>
</dbReference>
<comment type="caution">
    <text evidence="1">The sequence shown here is derived from an EMBL/GenBank/DDBJ whole genome shotgun (WGS) entry which is preliminary data.</text>
</comment>
<dbReference type="STRING" id="1895771.BGO89_07410"/>
<dbReference type="SUPFAM" id="SSF50939">
    <property type="entry name" value="Sialidases"/>
    <property type="match status" value="1"/>
</dbReference>
<evidence type="ECO:0000313" key="2">
    <source>
        <dbReference type="Proteomes" id="UP000184233"/>
    </source>
</evidence>
<evidence type="ECO:0000313" key="1">
    <source>
        <dbReference type="EMBL" id="OJX57790.1"/>
    </source>
</evidence>